<dbReference type="OrthoDB" id="1086219at2"/>
<gene>
    <name evidence="2" type="ORF">Mucpa_1065</name>
</gene>
<dbReference type="AlphaFoldDB" id="H1YE59"/>
<dbReference type="Pfam" id="PF14905">
    <property type="entry name" value="OMP_b-brl_3"/>
    <property type="match status" value="1"/>
</dbReference>
<dbReference type="InterPro" id="IPR008969">
    <property type="entry name" value="CarboxyPept-like_regulatory"/>
</dbReference>
<dbReference type="HOGENOM" id="CLU_012729_0_1_10"/>
<evidence type="ECO:0000313" key="3">
    <source>
        <dbReference type="Proteomes" id="UP000002774"/>
    </source>
</evidence>
<dbReference type="RefSeq" id="WP_008504919.1">
    <property type="nucleotide sequence ID" value="NZ_CM001403.1"/>
</dbReference>
<evidence type="ECO:0000313" key="2">
    <source>
        <dbReference type="EMBL" id="EHQ25237.1"/>
    </source>
</evidence>
<keyword evidence="3" id="KW-1185">Reference proteome</keyword>
<dbReference type="Proteomes" id="UP000002774">
    <property type="component" value="Chromosome"/>
</dbReference>
<dbReference type="Pfam" id="PF13620">
    <property type="entry name" value="CarboxypepD_reg"/>
    <property type="match status" value="1"/>
</dbReference>
<organism evidence="2 3">
    <name type="scientific">Mucilaginibacter paludis DSM 18603</name>
    <dbReference type="NCBI Taxonomy" id="714943"/>
    <lineage>
        <taxon>Bacteria</taxon>
        <taxon>Pseudomonadati</taxon>
        <taxon>Bacteroidota</taxon>
        <taxon>Sphingobacteriia</taxon>
        <taxon>Sphingobacteriales</taxon>
        <taxon>Sphingobacteriaceae</taxon>
        <taxon>Mucilaginibacter</taxon>
    </lineage>
</organism>
<dbReference type="STRING" id="714943.Mucpa_1065"/>
<name>H1YE59_9SPHI</name>
<dbReference type="EMBL" id="CM001403">
    <property type="protein sequence ID" value="EHQ25237.1"/>
    <property type="molecule type" value="Genomic_DNA"/>
</dbReference>
<evidence type="ECO:0000259" key="1">
    <source>
        <dbReference type="Pfam" id="PF14905"/>
    </source>
</evidence>
<feature type="domain" description="Outer membrane protein beta-barrel" evidence="1">
    <location>
        <begin position="412"/>
        <end position="779"/>
    </location>
</feature>
<dbReference type="InterPro" id="IPR041700">
    <property type="entry name" value="OMP_b-brl_3"/>
</dbReference>
<sequence>MSNYSRLSFLLFIVWISFGFGASAQSQFKVSGSLIDSLKNPIAGVTVKLVTEKDTLKSTSDSGGNFTLSKVNANKFYLEVAALGYKAFTSFYEIETGKKTLVLAPIMLKVETIHLKDVDIKDKVDPIKIKKDTIEYNAAAYTVRQNDMVEDLLKQLQGVEIDAHGAVTAMGKKMTKLRVNGKDFFTGNVEDYIRQLPADIIAKIQVIDDYGDQANFTGVKIGPPQKMLNLVTKQGMDKGIFGAINAASSTLNSNSMGGTANIWKPAKQIGLGANYGFTHNDLTTSDNKGLNGNIRTDFSKSVKFNAGYNLAGRSNQSSGSEYVESFNPQGTLYDLQTSANNSSGLNGSVNLGLNAVTKHNYLSVSLAASLNNNRNTALSTSNKTGFILQDLSSNSGSRSNSPNISGDIQYSRRFDNSQRSLSMGLNFNQSQGNSNSNINDLIKYYNAATSLLEKDSLLNRLVDSRNLNGHIGGNVQFSNSLTKPTDTTGQTSITLSYNFSVSNADNLQTTQAANPSGNIHVVDSLSQHFISTSFSQGINLSLNRNTKKMNYSFGLNFSPNLIIGRYPNTNENIRNYQSSFSPTANATYELKQNRSLTFNYGGNTNSPDFNQLQPVKNTNNVQNVIIGNPNLKATTIHSLGLSYNDFGAKTGLGVMVGISGTVTINSSVSKTIFLKDTLNSLKQQTTYENVNGNYNIGANYSVNKRLLSNQLSLSLAGNMGYGRNVFYTDTVLNASTGINISSNLNCTLNKKTFSVNAGVSYSFSSNTYAMMNQNISNVQILAANGGCSWMIGKKFRVNASASKSFNYGYSLTAINPLLISAGLKTMFLKSNKLTFSVHANDLLNQGSAFSSVIDNNSISQNRTKIISRMIQVSLNYNLNHFGGRRNKSA</sequence>
<dbReference type="SUPFAM" id="SSF56935">
    <property type="entry name" value="Porins"/>
    <property type="match status" value="1"/>
</dbReference>
<dbReference type="SUPFAM" id="SSF49464">
    <property type="entry name" value="Carboxypeptidase regulatory domain-like"/>
    <property type="match status" value="1"/>
</dbReference>
<accession>H1YE59</accession>
<dbReference type="eggNOG" id="COG4206">
    <property type="taxonomic scope" value="Bacteria"/>
</dbReference>
<protein>
    <recommendedName>
        <fullName evidence="1">Outer membrane protein beta-barrel domain-containing protein</fullName>
    </recommendedName>
</protein>
<proteinExistence type="predicted"/>
<reference evidence="2" key="1">
    <citation type="submission" date="2011-09" db="EMBL/GenBank/DDBJ databases">
        <title>The permanent draft genome of Mucilaginibacter paludis DSM 18603.</title>
        <authorList>
            <consortium name="US DOE Joint Genome Institute (JGI-PGF)"/>
            <person name="Lucas S."/>
            <person name="Han J."/>
            <person name="Lapidus A."/>
            <person name="Bruce D."/>
            <person name="Goodwin L."/>
            <person name="Pitluck S."/>
            <person name="Peters L."/>
            <person name="Kyrpides N."/>
            <person name="Mavromatis K."/>
            <person name="Ivanova N."/>
            <person name="Mikhailova N."/>
            <person name="Held B."/>
            <person name="Detter J.C."/>
            <person name="Tapia R."/>
            <person name="Han C."/>
            <person name="Land M."/>
            <person name="Hauser L."/>
            <person name="Markowitz V."/>
            <person name="Cheng J.-F."/>
            <person name="Hugenholtz P."/>
            <person name="Woyke T."/>
            <person name="Wu D."/>
            <person name="Tindall B."/>
            <person name="Brambilla E."/>
            <person name="Klenk H.-P."/>
            <person name="Eisen J.A."/>
        </authorList>
    </citation>
    <scope>NUCLEOTIDE SEQUENCE [LARGE SCALE GENOMIC DNA]</scope>
    <source>
        <strain evidence="2">DSM 18603</strain>
    </source>
</reference>
<dbReference type="Gene3D" id="2.60.40.1120">
    <property type="entry name" value="Carboxypeptidase-like, regulatory domain"/>
    <property type="match status" value="1"/>
</dbReference>